<reference evidence="2 3" key="1">
    <citation type="submission" date="2016-08" db="EMBL/GenBank/DDBJ databases">
        <title>Whole genome shotgun sequence of Pichia membranifaciens KS47-1.</title>
        <authorList>
            <person name="Konishi M."/>
            <person name="Ishida M."/>
            <person name="Arakawa T."/>
            <person name="Kato Y."/>
            <person name="Horiuchi J."/>
        </authorList>
    </citation>
    <scope>NUCLEOTIDE SEQUENCE [LARGE SCALE GENOMIC DNA]</scope>
    <source>
        <strain evidence="2 3">KS47-1</strain>
    </source>
</reference>
<evidence type="ECO:0000256" key="1">
    <source>
        <dbReference type="SAM" id="MobiDB-lite"/>
    </source>
</evidence>
<feature type="compositionally biased region" description="Acidic residues" evidence="1">
    <location>
        <begin position="439"/>
        <end position="449"/>
    </location>
</feature>
<dbReference type="AlphaFoldDB" id="A0A1Q2YJR1"/>
<dbReference type="OrthoDB" id="3997968at2759"/>
<keyword evidence="3" id="KW-1185">Reference proteome</keyword>
<feature type="compositionally biased region" description="Acidic residues" evidence="1">
    <location>
        <begin position="209"/>
        <end position="227"/>
    </location>
</feature>
<organism evidence="2 3">
    <name type="scientific">Pichia membranifaciens</name>
    <dbReference type="NCBI Taxonomy" id="4926"/>
    <lineage>
        <taxon>Eukaryota</taxon>
        <taxon>Fungi</taxon>
        <taxon>Dikarya</taxon>
        <taxon>Ascomycota</taxon>
        <taxon>Saccharomycotina</taxon>
        <taxon>Pichiomycetes</taxon>
        <taxon>Pichiales</taxon>
        <taxon>Pichiaceae</taxon>
        <taxon>Pichia</taxon>
    </lineage>
</organism>
<dbReference type="Proteomes" id="UP000186136">
    <property type="component" value="Unassembled WGS sequence"/>
</dbReference>
<feature type="compositionally biased region" description="Polar residues" evidence="1">
    <location>
        <begin position="110"/>
        <end position="134"/>
    </location>
</feature>
<accession>A0A1Q2YJR1</accession>
<sequence length="525" mass="60119">MSNRHPSTPPPMESEDNPFFTTPQVKSSSKSSSAFEPTPKSSHARKNSPTSNGNYKNKSKSSNPILFTPQTPYLNNNDDEYPSNLLPLSPQTTTKKNHPVVDIFSKQHHQSNALNNQRNLTINPLRTPETTPRNFSRKRDITDFMDKEETTKLGHPLFQTAQLTVGNGRRLSDNMRRNYHAPTQSEQSESSKRGLLEFRSSVKVRVEKDEDEDDNEEFKEEEMEDFDLQERRSVHNRNNLLNPEYEDDREKMLMNYTSSECESDGDNKEQTDLLRRRLNIAGAGMSDEDLPNIKVPITPPMQIMDESYVLEKFGNERCKFAELEDPEDIQKDLKNRVRYSSPFLVSTGKVEKAQKKKSTSNPRFENEIEMVYHATGEKFYVGLSEEGKKIKPKKLNFEEFKGLGIGNSEDLLRTPPMSSSHKMSINGLLNHDEDGYSSSEDEEGGAVEEEGVRHEKIANPFRGNFASGKDNHRRRYSVAEKSGVAVNKEMHNIEYVNQTTGRHIVEEMDDEQLRIKPKRLDFSGC</sequence>
<evidence type="ECO:0000313" key="3">
    <source>
        <dbReference type="Proteomes" id="UP000186136"/>
    </source>
</evidence>
<feature type="compositionally biased region" description="Polar residues" evidence="1">
    <location>
        <begin position="64"/>
        <end position="76"/>
    </location>
</feature>
<comment type="caution">
    <text evidence="2">The sequence shown here is derived from an EMBL/GenBank/DDBJ whole genome shotgun (WGS) entry which is preliminary data.</text>
</comment>
<feature type="region of interest" description="Disordered" evidence="1">
    <location>
        <begin position="206"/>
        <end position="228"/>
    </location>
</feature>
<dbReference type="EMBL" id="BDGI01000139">
    <property type="protein sequence ID" value="GAV29782.1"/>
    <property type="molecule type" value="Genomic_DNA"/>
</dbReference>
<gene>
    <name evidence="2" type="ORF">PMKS-003285</name>
</gene>
<feature type="compositionally biased region" description="Low complexity" evidence="1">
    <location>
        <begin position="51"/>
        <end position="63"/>
    </location>
</feature>
<name>A0A1Q2YJR1_9ASCO</name>
<feature type="region of interest" description="Disordered" evidence="1">
    <location>
        <begin position="432"/>
        <end position="474"/>
    </location>
</feature>
<evidence type="ECO:0000313" key="2">
    <source>
        <dbReference type="EMBL" id="GAV29782.1"/>
    </source>
</evidence>
<feature type="region of interest" description="Disordered" evidence="1">
    <location>
        <begin position="1"/>
        <end position="94"/>
    </location>
</feature>
<proteinExistence type="predicted"/>
<protein>
    <submittedName>
        <fullName evidence="2">Uncharacterized protein</fullName>
    </submittedName>
</protein>
<feature type="region of interest" description="Disordered" evidence="1">
    <location>
        <begin position="109"/>
        <end position="135"/>
    </location>
</feature>